<dbReference type="InterPro" id="IPR014905">
    <property type="entry name" value="HIRAN"/>
</dbReference>
<evidence type="ECO:0000313" key="4">
    <source>
        <dbReference type="EMBL" id="MDP1027071.1"/>
    </source>
</evidence>
<keyword evidence="5" id="KW-1185">Reference proteome</keyword>
<proteinExistence type="predicted"/>
<gene>
    <name evidence="4" type="ORF">Q5H91_07595</name>
</gene>
<keyword evidence="1" id="KW-0479">Metal-binding</keyword>
<keyword evidence="2" id="KW-0378">Hydrolase</keyword>
<evidence type="ECO:0000256" key="1">
    <source>
        <dbReference type="ARBA" id="ARBA00022723"/>
    </source>
</evidence>
<sequence>MGTNDWSLNVVGESYRNPDGSSRQTEIARCRAGEAVTLTREPDNRHDTNAVAVHSVRGVQIGYVAAEHARWIGGKIDDGHHALALIERIHGGTKGKPSRGVLIRLNLKGEQPAKPSFMRRLFGS</sequence>
<organism evidence="4 5">
    <name type="scientific">Sphingomonas aurea</name>
    <dbReference type="NCBI Taxonomy" id="3063994"/>
    <lineage>
        <taxon>Bacteria</taxon>
        <taxon>Pseudomonadati</taxon>
        <taxon>Pseudomonadota</taxon>
        <taxon>Alphaproteobacteria</taxon>
        <taxon>Sphingomonadales</taxon>
        <taxon>Sphingomonadaceae</taxon>
        <taxon>Sphingomonas</taxon>
    </lineage>
</organism>
<evidence type="ECO:0000256" key="2">
    <source>
        <dbReference type="ARBA" id="ARBA00022801"/>
    </source>
</evidence>
<accession>A0ABT9EJF5</accession>
<dbReference type="EMBL" id="JAUUDS010000002">
    <property type="protein sequence ID" value="MDP1027071.1"/>
    <property type="molecule type" value="Genomic_DNA"/>
</dbReference>
<name>A0ABT9EJF5_9SPHN</name>
<dbReference type="RefSeq" id="WP_305172851.1">
    <property type="nucleotide sequence ID" value="NZ_JAUUDS010000002.1"/>
</dbReference>
<feature type="domain" description="HIRAN" evidence="3">
    <location>
        <begin position="11"/>
        <end position="109"/>
    </location>
</feature>
<dbReference type="Gene3D" id="3.30.70.2330">
    <property type="match status" value="1"/>
</dbReference>
<comment type="caution">
    <text evidence="4">The sequence shown here is derived from an EMBL/GenBank/DDBJ whole genome shotgun (WGS) entry which is preliminary data.</text>
</comment>
<dbReference type="Pfam" id="PF08797">
    <property type="entry name" value="HIRAN"/>
    <property type="match status" value="1"/>
</dbReference>
<evidence type="ECO:0000313" key="5">
    <source>
        <dbReference type="Proteomes" id="UP001230685"/>
    </source>
</evidence>
<dbReference type="SMART" id="SM00910">
    <property type="entry name" value="HIRAN"/>
    <property type="match status" value="1"/>
</dbReference>
<dbReference type="Proteomes" id="UP001230685">
    <property type="component" value="Unassembled WGS sequence"/>
</dbReference>
<reference evidence="4 5" key="1">
    <citation type="submission" date="2023-07" db="EMBL/GenBank/DDBJ databases">
        <authorList>
            <person name="Kim M.K."/>
        </authorList>
    </citation>
    <scope>NUCLEOTIDE SEQUENCE [LARGE SCALE GENOMIC DNA]</scope>
    <source>
        <strain evidence="4 5">KR1UV-12</strain>
    </source>
</reference>
<protein>
    <submittedName>
        <fullName evidence="4">HIRAN domain-containing protein</fullName>
    </submittedName>
</protein>
<evidence type="ECO:0000259" key="3">
    <source>
        <dbReference type="SMART" id="SM00910"/>
    </source>
</evidence>